<sequence length="73" mass="7954">MHKSRYAAAAKHTKDLLLVLTHCLDEALDCAVLCLGVPNLEAGEEIADLTLFRLGFAKDGSFDQQVAVLQIEL</sequence>
<comment type="caution">
    <text evidence="1">The sequence shown here is derived from an EMBL/GenBank/DDBJ whole genome shotgun (WGS) entry which is preliminary data.</text>
</comment>
<evidence type="ECO:0000313" key="2">
    <source>
        <dbReference type="Proteomes" id="UP000636800"/>
    </source>
</evidence>
<dbReference type="EMBL" id="JADCNL010000007">
    <property type="protein sequence ID" value="KAG0473190.1"/>
    <property type="molecule type" value="Genomic_DNA"/>
</dbReference>
<name>A0A835QMS6_VANPL</name>
<evidence type="ECO:0000313" key="1">
    <source>
        <dbReference type="EMBL" id="KAG0473190.1"/>
    </source>
</evidence>
<protein>
    <submittedName>
        <fullName evidence="1">Uncharacterized protein</fullName>
    </submittedName>
</protein>
<reference evidence="1 2" key="1">
    <citation type="journal article" date="2020" name="Nat. Food">
        <title>A phased Vanilla planifolia genome enables genetic improvement of flavour and production.</title>
        <authorList>
            <person name="Hasing T."/>
            <person name="Tang H."/>
            <person name="Brym M."/>
            <person name="Khazi F."/>
            <person name="Huang T."/>
            <person name="Chambers A.H."/>
        </authorList>
    </citation>
    <scope>NUCLEOTIDE SEQUENCE [LARGE SCALE GENOMIC DNA]</scope>
    <source>
        <tissue evidence="1">Leaf</tissue>
    </source>
</reference>
<proteinExistence type="predicted"/>
<keyword evidence="2" id="KW-1185">Reference proteome</keyword>
<gene>
    <name evidence="1" type="ORF">HPP92_015047</name>
</gene>
<dbReference type="OrthoDB" id="1600564at2759"/>
<dbReference type="AlphaFoldDB" id="A0A835QMS6"/>
<accession>A0A835QMS6</accession>
<organism evidence="1 2">
    <name type="scientific">Vanilla planifolia</name>
    <name type="common">Vanilla</name>
    <dbReference type="NCBI Taxonomy" id="51239"/>
    <lineage>
        <taxon>Eukaryota</taxon>
        <taxon>Viridiplantae</taxon>
        <taxon>Streptophyta</taxon>
        <taxon>Embryophyta</taxon>
        <taxon>Tracheophyta</taxon>
        <taxon>Spermatophyta</taxon>
        <taxon>Magnoliopsida</taxon>
        <taxon>Liliopsida</taxon>
        <taxon>Asparagales</taxon>
        <taxon>Orchidaceae</taxon>
        <taxon>Vanilloideae</taxon>
        <taxon>Vanilleae</taxon>
        <taxon>Vanilla</taxon>
    </lineage>
</organism>
<dbReference type="Proteomes" id="UP000636800">
    <property type="component" value="Chromosome 7"/>
</dbReference>